<evidence type="ECO:0000313" key="1">
    <source>
        <dbReference type="EMBL" id="ERK60225.1"/>
    </source>
</evidence>
<sequence length="51" mass="5496">MAVVLAHARLSSRSPLPAGSRGRLPRADRLVRASAQRVPVARHCALVAERL</sequence>
<evidence type="ECO:0000313" key="2">
    <source>
        <dbReference type="Proteomes" id="UP000017052"/>
    </source>
</evidence>
<protein>
    <submittedName>
        <fullName evidence="1">Uncharacterized protein</fullName>
    </submittedName>
</protein>
<proteinExistence type="predicted"/>
<name>U2QBJ6_9ACTN</name>
<dbReference type="AlphaFoldDB" id="U2QBJ6"/>
<dbReference type="EMBL" id="ACVN02000091">
    <property type="protein sequence ID" value="ERK60225.1"/>
    <property type="molecule type" value="Genomic_DNA"/>
</dbReference>
<dbReference type="Proteomes" id="UP000017052">
    <property type="component" value="Unassembled WGS sequence"/>
</dbReference>
<organism evidence="1 2">
    <name type="scientific">Propionibacterium acidifaciens F0233</name>
    <dbReference type="NCBI Taxonomy" id="553198"/>
    <lineage>
        <taxon>Bacteria</taxon>
        <taxon>Bacillati</taxon>
        <taxon>Actinomycetota</taxon>
        <taxon>Actinomycetes</taxon>
        <taxon>Propionibacteriales</taxon>
        <taxon>Propionibacteriaceae</taxon>
        <taxon>Propionibacterium</taxon>
    </lineage>
</organism>
<comment type="caution">
    <text evidence="1">The sequence shown here is derived from an EMBL/GenBank/DDBJ whole genome shotgun (WGS) entry which is preliminary data.</text>
</comment>
<keyword evidence="2" id="KW-1185">Reference proteome</keyword>
<reference evidence="1" key="1">
    <citation type="submission" date="2013-08" db="EMBL/GenBank/DDBJ databases">
        <authorList>
            <person name="Durkin A.S."/>
            <person name="Haft D.R."/>
            <person name="McCorrison J."/>
            <person name="Torralba M."/>
            <person name="Gillis M."/>
            <person name="Haft D.H."/>
            <person name="Methe B."/>
            <person name="Sutton G."/>
            <person name="Nelson K.E."/>
        </authorList>
    </citation>
    <scope>NUCLEOTIDE SEQUENCE [LARGE SCALE GENOMIC DNA]</scope>
    <source>
        <strain evidence="1">F0233</strain>
    </source>
</reference>
<gene>
    <name evidence="1" type="ORF">HMPREF0682_2212</name>
</gene>
<accession>U2QBJ6</accession>